<dbReference type="GO" id="GO:0051537">
    <property type="term" value="F:2 iron, 2 sulfur cluster binding"/>
    <property type="evidence" value="ECO:0007669"/>
    <property type="project" value="UniProtKB-KW"/>
</dbReference>
<dbReference type="GO" id="GO:0046872">
    <property type="term" value="F:metal ion binding"/>
    <property type="evidence" value="ECO:0007669"/>
    <property type="project" value="UniProtKB-KW"/>
</dbReference>
<keyword evidence="4" id="KW-0411">Iron-sulfur</keyword>
<reference evidence="7" key="1">
    <citation type="submission" date="2016-06" db="UniProtKB">
        <authorList>
            <consortium name="WormBaseParasite"/>
        </authorList>
    </citation>
    <scope>IDENTIFICATION</scope>
</reference>
<comment type="cofactor">
    <cofactor evidence="5">
        <name>[2Fe-2S] cluster</name>
        <dbReference type="ChEBI" id="CHEBI:190135"/>
    </cofactor>
</comment>
<feature type="domain" description="Iron-binding zinc finger CDGSH type" evidence="6">
    <location>
        <begin position="90"/>
        <end position="127"/>
    </location>
</feature>
<keyword evidence="1" id="KW-0001">2Fe-2S</keyword>
<organism evidence="7">
    <name type="scientific">Gongylonema pulchrum</name>
    <dbReference type="NCBI Taxonomy" id="637853"/>
    <lineage>
        <taxon>Eukaryota</taxon>
        <taxon>Metazoa</taxon>
        <taxon>Ecdysozoa</taxon>
        <taxon>Nematoda</taxon>
        <taxon>Chromadorea</taxon>
        <taxon>Rhabditida</taxon>
        <taxon>Spirurina</taxon>
        <taxon>Spiruromorpha</taxon>
        <taxon>Spiruroidea</taxon>
        <taxon>Gongylonematidae</taxon>
        <taxon>Gongylonema</taxon>
    </lineage>
</organism>
<dbReference type="GO" id="GO:0005739">
    <property type="term" value="C:mitochondrion"/>
    <property type="evidence" value="ECO:0007669"/>
    <property type="project" value="TreeGrafter"/>
</dbReference>
<proteinExistence type="predicted"/>
<dbReference type="InterPro" id="IPR042216">
    <property type="entry name" value="MitoNEET_CISD"/>
</dbReference>
<evidence type="ECO:0000256" key="1">
    <source>
        <dbReference type="ARBA" id="ARBA00022714"/>
    </source>
</evidence>
<dbReference type="Pfam" id="PF09360">
    <property type="entry name" value="zf-CDGSH"/>
    <property type="match status" value="1"/>
</dbReference>
<keyword evidence="2" id="KW-0479">Metal-binding</keyword>
<protein>
    <submittedName>
        <fullName evidence="7">ZnF_CDGSH domain-containing protein</fullName>
    </submittedName>
</protein>
<accession>A0A183E449</accession>
<dbReference type="InterPro" id="IPR018967">
    <property type="entry name" value="FeS-contain_CDGSH-typ"/>
</dbReference>
<dbReference type="PANTHER" id="PTHR46491:SF3">
    <property type="entry name" value="CDGSH IRON-SULFUR DOMAIN-CONTAINING PROTEIN 3, MITOCHONDRIAL"/>
    <property type="match status" value="1"/>
</dbReference>
<name>A0A183E449_9BILA</name>
<dbReference type="AlphaFoldDB" id="A0A183E449"/>
<sequence>LSRAKSGVKILNPSAVLYPMGCRILSRAKSGVKILNPSAVLYPLVGTCAENKPVRLKLQKGVQYAWCSCGLSGKQPWCDGSHKAEGVTTLRPVVFEVEADGEYSMCLCKATEKRPLCDGHHRKLQVRKRRYEGQPQYCAYVESPVYEGVAEKLGYNPKHRRWHF</sequence>
<evidence type="ECO:0000256" key="3">
    <source>
        <dbReference type="ARBA" id="ARBA00023004"/>
    </source>
</evidence>
<evidence type="ECO:0000256" key="5">
    <source>
        <dbReference type="ARBA" id="ARBA00034078"/>
    </source>
</evidence>
<dbReference type="WBParaSite" id="GPUH_0001576201-mRNA-1">
    <property type="protein sequence ID" value="GPUH_0001576201-mRNA-1"/>
    <property type="gene ID" value="GPUH_0001576201"/>
</dbReference>
<feature type="domain" description="Iron-binding zinc finger CDGSH type" evidence="6">
    <location>
        <begin position="51"/>
        <end position="88"/>
    </location>
</feature>
<evidence type="ECO:0000313" key="7">
    <source>
        <dbReference type="WBParaSite" id="GPUH_0001576201-mRNA-1"/>
    </source>
</evidence>
<keyword evidence="3" id="KW-0408">Iron</keyword>
<evidence type="ECO:0000256" key="2">
    <source>
        <dbReference type="ARBA" id="ARBA00022723"/>
    </source>
</evidence>
<evidence type="ECO:0000259" key="6">
    <source>
        <dbReference type="SMART" id="SM00704"/>
    </source>
</evidence>
<dbReference type="PANTHER" id="PTHR46491">
    <property type="entry name" value="CDGSH IRON SULFUR DOMAIN PROTEIN HOMOLOG"/>
    <property type="match status" value="1"/>
</dbReference>
<dbReference type="Gene3D" id="3.40.5.90">
    <property type="entry name" value="CDGSH iron-sulfur domain, mitoNEET-type"/>
    <property type="match status" value="2"/>
</dbReference>
<evidence type="ECO:0000256" key="4">
    <source>
        <dbReference type="ARBA" id="ARBA00023014"/>
    </source>
</evidence>
<dbReference type="InterPro" id="IPR052950">
    <property type="entry name" value="CISD"/>
</dbReference>
<dbReference type="SMART" id="SM00704">
    <property type="entry name" value="ZnF_CDGSH"/>
    <property type="match status" value="2"/>
</dbReference>